<feature type="region of interest" description="Disordered" evidence="1">
    <location>
        <begin position="1"/>
        <end position="64"/>
    </location>
</feature>
<evidence type="ECO:0000313" key="3">
    <source>
        <dbReference type="Proteomes" id="UP001500831"/>
    </source>
</evidence>
<proteinExistence type="predicted"/>
<protein>
    <submittedName>
        <fullName evidence="2">Uncharacterized protein</fullName>
    </submittedName>
</protein>
<organism evidence="2 3">
    <name type="scientific">Streptosporangium fragile</name>
    <dbReference type="NCBI Taxonomy" id="46186"/>
    <lineage>
        <taxon>Bacteria</taxon>
        <taxon>Bacillati</taxon>
        <taxon>Actinomycetota</taxon>
        <taxon>Actinomycetes</taxon>
        <taxon>Streptosporangiales</taxon>
        <taxon>Streptosporangiaceae</taxon>
        <taxon>Streptosporangium</taxon>
    </lineage>
</organism>
<accession>A0ABP6IE14</accession>
<keyword evidence="3" id="KW-1185">Reference proteome</keyword>
<dbReference type="Proteomes" id="UP001500831">
    <property type="component" value="Unassembled WGS sequence"/>
</dbReference>
<evidence type="ECO:0000313" key="2">
    <source>
        <dbReference type="EMBL" id="GAA2874436.1"/>
    </source>
</evidence>
<name>A0ABP6IE14_9ACTN</name>
<comment type="caution">
    <text evidence="2">The sequence shown here is derived from an EMBL/GenBank/DDBJ whole genome shotgun (WGS) entry which is preliminary data.</text>
</comment>
<gene>
    <name evidence="2" type="ORF">GCM10010517_35100</name>
</gene>
<dbReference type="EMBL" id="BAAAVI010000023">
    <property type="protein sequence ID" value="GAA2874436.1"/>
    <property type="molecule type" value="Genomic_DNA"/>
</dbReference>
<evidence type="ECO:0000256" key="1">
    <source>
        <dbReference type="SAM" id="MobiDB-lite"/>
    </source>
</evidence>
<sequence>MSARPRPSPARIGRRPIDHTTTGGPRTARAPGSECKGTLRIREPTARAGCPSPWRASEGVDRVGPDSDWGVAASGATLTSRVGAELPGQAAPVTGGRLTW</sequence>
<reference evidence="3" key="1">
    <citation type="journal article" date="2019" name="Int. J. Syst. Evol. Microbiol.">
        <title>The Global Catalogue of Microorganisms (GCM) 10K type strain sequencing project: providing services to taxonomists for standard genome sequencing and annotation.</title>
        <authorList>
            <consortium name="The Broad Institute Genomics Platform"/>
            <consortium name="The Broad Institute Genome Sequencing Center for Infectious Disease"/>
            <person name="Wu L."/>
            <person name="Ma J."/>
        </authorList>
    </citation>
    <scope>NUCLEOTIDE SEQUENCE [LARGE SCALE GENOMIC DNA]</scope>
    <source>
        <strain evidence="3">JCM 6242</strain>
    </source>
</reference>